<dbReference type="PANTHER" id="PTHR34606">
    <property type="entry name" value="BON DOMAIN-CONTAINING PROTEIN"/>
    <property type="match status" value="1"/>
</dbReference>
<dbReference type="InterPro" id="IPR051686">
    <property type="entry name" value="Lipoprotein_DolP"/>
</dbReference>
<protein>
    <submittedName>
        <fullName evidence="3">Osmotic-shock protection protein</fullName>
    </submittedName>
</protein>
<dbReference type="Gene3D" id="3.30.1340.30">
    <property type="match status" value="1"/>
</dbReference>
<feature type="domain" description="BON" evidence="2">
    <location>
        <begin position="35"/>
        <end position="104"/>
    </location>
</feature>
<keyword evidence="4" id="KW-1185">Reference proteome</keyword>
<reference evidence="3 4" key="1">
    <citation type="submission" date="2018-03" db="EMBL/GenBank/DDBJ databases">
        <title>Massilia armeniaca sp. nov., isolated from desert soil.</title>
        <authorList>
            <person name="Huang H."/>
            <person name="Ren M."/>
        </authorList>
    </citation>
    <scope>NUCLEOTIDE SEQUENCE [LARGE SCALE GENOMIC DNA]</scope>
    <source>
        <strain evidence="3 4">ZMN-3</strain>
    </source>
</reference>
<dbReference type="KEGG" id="masz:C9I28_21615"/>
<dbReference type="Proteomes" id="UP000240505">
    <property type="component" value="Chromosome"/>
</dbReference>
<dbReference type="PANTHER" id="PTHR34606:SF15">
    <property type="entry name" value="BON DOMAIN-CONTAINING PROTEIN"/>
    <property type="match status" value="1"/>
</dbReference>
<dbReference type="RefSeq" id="WP_107143285.1">
    <property type="nucleotide sequence ID" value="NZ_CP028324.1"/>
</dbReference>
<keyword evidence="1" id="KW-0732">Signal</keyword>
<dbReference type="OrthoDB" id="8781765at2"/>
<dbReference type="InterPro" id="IPR007055">
    <property type="entry name" value="BON_dom"/>
</dbReference>
<feature type="signal peptide" evidence="1">
    <location>
        <begin position="1"/>
        <end position="24"/>
    </location>
</feature>
<evidence type="ECO:0000256" key="1">
    <source>
        <dbReference type="SAM" id="SignalP"/>
    </source>
</evidence>
<evidence type="ECO:0000313" key="3">
    <source>
        <dbReference type="EMBL" id="AVR97946.1"/>
    </source>
</evidence>
<accession>A0A2R4CEB0</accession>
<dbReference type="Pfam" id="PF04972">
    <property type="entry name" value="BON"/>
    <property type="match status" value="1"/>
</dbReference>
<evidence type="ECO:0000313" key="4">
    <source>
        <dbReference type="Proteomes" id="UP000240505"/>
    </source>
</evidence>
<dbReference type="PROSITE" id="PS50914">
    <property type="entry name" value="BON"/>
    <property type="match status" value="1"/>
</dbReference>
<name>A0A2R4CEB0_9BURK</name>
<sequence>MTNSKLIASLLAAASLSVASVAFAAEPQQDAAMAGAAAASGDTALTAKVKAALADQKQIGVTSQQGVVVLTGTVASTDDGTKAIQAASSVEGVKEVKSELTVAAK</sequence>
<organism evidence="3 4">
    <name type="scientific">Pseudoduganella armeniaca</name>
    <dbReference type="NCBI Taxonomy" id="2072590"/>
    <lineage>
        <taxon>Bacteria</taxon>
        <taxon>Pseudomonadati</taxon>
        <taxon>Pseudomonadota</taxon>
        <taxon>Betaproteobacteria</taxon>
        <taxon>Burkholderiales</taxon>
        <taxon>Oxalobacteraceae</taxon>
        <taxon>Telluria group</taxon>
        <taxon>Pseudoduganella</taxon>
    </lineage>
</organism>
<dbReference type="EMBL" id="CP028324">
    <property type="protein sequence ID" value="AVR97946.1"/>
    <property type="molecule type" value="Genomic_DNA"/>
</dbReference>
<evidence type="ECO:0000259" key="2">
    <source>
        <dbReference type="PROSITE" id="PS50914"/>
    </source>
</evidence>
<feature type="chain" id="PRO_5015334932" evidence="1">
    <location>
        <begin position="25"/>
        <end position="105"/>
    </location>
</feature>
<proteinExistence type="predicted"/>
<dbReference type="AlphaFoldDB" id="A0A2R4CEB0"/>
<gene>
    <name evidence="3" type="ORF">C9I28_21615</name>
</gene>